<evidence type="ECO:0000313" key="1">
    <source>
        <dbReference type="EMBL" id="DAE01089.1"/>
    </source>
</evidence>
<organism evidence="1">
    <name type="scientific">Myoviridae sp. ctegP15</name>
    <dbReference type="NCBI Taxonomy" id="2825146"/>
    <lineage>
        <taxon>Viruses</taxon>
        <taxon>Duplodnaviria</taxon>
        <taxon>Heunggongvirae</taxon>
        <taxon>Uroviricota</taxon>
        <taxon>Caudoviricetes</taxon>
    </lineage>
</organism>
<keyword evidence="1" id="KW-0255">Endonuclease</keyword>
<sequence length="114" mass="13662">MSYNWTKYNNKKITVDGQIFDSKKEANRYKELRLLEKAGEIKDLRTQVKFKLIPAQRDEATGKVVERECSYKADFVYEEDGKTVVEDVKGFRTKEYVIKRKLMLWRYGIRIREV</sequence>
<dbReference type="GO" id="GO:0004519">
    <property type="term" value="F:endonuclease activity"/>
    <property type="evidence" value="ECO:0007669"/>
    <property type="project" value="UniProtKB-KW"/>
</dbReference>
<accession>A0A8S5P3R9</accession>
<dbReference type="Pfam" id="PF06356">
    <property type="entry name" value="DUF1064"/>
    <property type="match status" value="1"/>
</dbReference>
<protein>
    <submittedName>
        <fullName evidence="1">Endonuclease</fullName>
    </submittedName>
</protein>
<keyword evidence="1" id="KW-0540">Nuclease</keyword>
<dbReference type="EMBL" id="BK015319">
    <property type="protein sequence ID" value="DAE01089.1"/>
    <property type="molecule type" value="Genomic_DNA"/>
</dbReference>
<name>A0A8S5P3R9_9CAUD</name>
<dbReference type="InterPro" id="IPR009414">
    <property type="entry name" value="DUF1064"/>
</dbReference>
<reference evidence="1" key="1">
    <citation type="journal article" date="2021" name="Proc. Natl. Acad. Sci. U.S.A.">
        <title>A Catalog of Tens of Thousands of Viruses from Human Metagenomes Reveals Hidden Associations with Chronic Diseases.</title>
        <authorList>
            <person name="Tisza M.J."/>
            <person name="Buck C.B."/>
        </authorList>
    </citation>
    <scope>NUCLEOTIDE SEQUENCE</scope>
    <source>
        <strain evidence="1">CtegP15</strain>
    </source>
</reference>
<keyword evidence="1" id="KW-0378">Hydrolase</keyword>
<proteinExistence type="predicted"/>